<organism evidence="9 10">
    <name type="scientific">Marchantia polymorpha subsp. ruderalis</name>
    <dbReference type="NCBI Taxonomy" id="1480154"/>
    <lineage>
        <taxon>Eukaryota</taxon>
        <taxon>Viridiplantae</taxon>
        <taxon>Streptophyta</taxon>
        <taxon>Embryophyta</taxon>
        <taxon>Marchantiophyta</taxon>
        <taxon>Marchantiopsida</taxon>
        <taxon>Marchantiidae</taxon>
        <taxon>Marchantiales</taxon>
        <taxon>Marchantiaceae</taxon>
        <taxon>Marchantia</taxon>
    </lineage>
</organism>
<evidence type="ECO:0000256" key="5">
    <source>
        <dbReference type="ARBA" id="ARBA00023136"/>
    </source>
</evidence>
<dbReference type="Pfam" id="PF05055">
    <property type="entry name" value="DUF677"/>
    <property type="match status" value="1"/>
</dbReference>
<evidence type="ECO:0000256" key="7">
    <source>
        <dbReference type="SAM" id="MobiDB-lite"/>
    </source>
</evidence>
<evidence type="ECO:0000256" key="6">
    <source>
        <dbReference type="SAM" id="Coils"/>
    </source>
</evidence>
<evidence type="ECO:0000256" key="8">
    <source>
        <dbReference type="SAM" id="Phobius"/>
    </source>
</evidence>
<dbReference type="EMBL" id="LVLJ01002341">
    <property type="protein sequence ID" value="OAE25421.1"/>
    <property type="molecule type" value="Genomic_DNA"/>
</dbReference>
<dbReference type="PANTHER" id="PTHR31113">
    <property type="entry name" value="UPF0496 PROTEIN 3-RELATED"/>
    <property type="match status" value="1"/>
</dbReference>
<protein>
    <submittedName>
        <fullName evidence="9">Uncharacterized protein</fullName>
    </submittedName>
</protein>
<dbReference type="Proteomes" id="UP000077202">
    <property type="component" value="Unassembled WGS sequence"/>
</dbReference>
<dbReference type="GO" id="GO:0016020">
    <property type="term" value="C:membrane"/>
    <property type="evidence" value="ECO:0007669"/>
    <property type="project" value="UniProtKB-SubCell"/>
</dbReference>
<evidence type="ECO:0000256" key="4">
    <source>
        <dbReference type="ARBA" id="ARBA00022989"/>
    </source>
</evidence>
<feature type="coiled-coil region" evidence="6">
    <location>
        <begin position="268"/>
        <end position="298"/>
    </location>
</feature>
<gene>
    <name evidence="9" type="ORF">AXG93_4620s2360</name>
</gene>
<sequence length="459" mass="51126">MCTPGDGVGGFSADRWRMGEGETGALPQADDGGVALLMRAGIGTSTGIGIGSAIGTGIGIGRWKSELELERRVAMGNSVSHMLRRRAPQKRGSATASVAASVTAAVVEDIFQDDDNELNDPDLKSFDDCMKQRTEKVLGSLEKGMKQGGLELSALKDVTNGVMGMNDEVVDYIEACDQDVWANEEMKDLVSDYFRNSLEALDFCGVLERSVQQARDNQIFIETALSLLPDDANPTDEACKQILQELDHFAHADNPFAAEFSKLFLEVYDRQRKLQERLTEKRRKYQKKERNLRVMKKITTVILTASCVSLVVCAAVAMAVASPVLDSTVAEAASLPFEFMHSWLHRLWAHYEQRIRSERGVADAAHWGTWVAIKDLDTINTEVRRLRNEIEGIHRNIEFARDRGDSLAVQNSIRMIRKKHEQFVKQLDDLASHVNECIKRVTTARSRVLVKILSQSSRA</sequence>
<name>A0A176VYG6_MARPO</name>
<feature type="compositionally biased region" description="Gly residues" evidence="7">
    <location>
        <begin position="1"/>
        <end position="10"/>
    </location>
</feature>
<evidence type="ECO:0000256" key="2">
    <source>
        <dbReference type="ARBA" id="ARBA00009074"/>
    </source>
</evidence>
<comment type="caution">
    <text evidence="9">The sequence shown here is derived from an EMBL/GenBank/DDBJ whole genome shotgun (WGS) entry which is preliminary data.</text>
</comment>
<dbReference type="PANTHER" id="PTHR31113:SF3">
    <property type="entry name" value="UPF0496 PROTEIN 1"/>
    <property type="match status" value="1"/>
</dbReference>
<dbReference type="AlphaFoldDB" id="A0A176VYG6"/>
<keyword evidence="4 8" id="KW-1133">Transmembrane helix</keyword>
<keyword evidence="5 8" id="KW-0472">Membrane</keyword>
<keyword evidence="10" id="KW-1185">Reference proteome</keyword>
<comment type="similarity">
    <text evidence="2">Belongs to the UPF0496 family.</text>
</comment>
<evidence type="ECO:0000313" key="9">
    <source>
        <dbReference type="EMBL" id="OAE25421.1"/>
    </source>
</evidence>
<evidence type="ECO:0000256" key="1">
    <source>
        <dbReference type="ARBA" id="ARBA00004370"/>
    </source>
</evidence>
<evidence type="ECO:0000256" key="3">
    <source>
        <dbReference type="ARBA" id="ARBA00022692"/>
    </source>
</evidence>
<dbReference type="InterPro" id="IPR007749">
    <property type="entry name" value="DUF677"/>
</dbReference>
<feature type="region of interest" description="Disordered" evidence="7">
    <location>
        <begin position="1"/>
        <end position="25"/>
    </location>
</feature>
<feature type="transmembrane region" description="Helical" evidence="8">
    <location>
        <begin position="298"/>
        <end position="321"/>
    </location>
</feature>
<accession>A0A176VYG6</accession>
<proteinExistence type="inferred from homology"/>
<evidence type="ECO:0000313" key="10">
    <source>
        <dbReference type="Proteomes" id="UP000077202"/>
    </source>
</evidence>
<keyword evidence="3 8" id="KW-0812">Transmembrane</keyword>
<keyword evidence="6" id="KW-0175">Coiled coil</keyword>
<comment type="subcellular location">
    <subcellularLocation>
        <location evidence="1">Membrane</location>
    </subcellularLocation>
</comment>
<reference evidence="9" key="1">
    <citation type="submission" date="2016-03" db="EMBL/GenBank/DDBJ databases">
        <title>Mechanisms controlling the formation of the plant cell surface in tip-growing cells are functionally conserved among land plants.</title>
        <authorList>
            <person name="Honkanen S."/>
            <person name="Jones V.A."/>
            <person name="Morieri G."/>
            <person name="Champion C."/>
            <person name="Hetherington A.J."/>
            <person name="Kelly S."/>
            <person name="Saint-Marcoux D."/>
            <person name="Proust H."/>
            <person name="Prescott H."/>
            <person name="Dolan L."/>
        </authorList>
    </citation>
    <scope>NUCLEOTIDE SEQUENCE [LARGE SCALE GENOMIC DNA]</scope>
    <source>
        <tissue evidence="9">Whole gametophyte</tissue>
    </source>
</reference>
<feature type="coiled-coil region" evidence="6">
    <location>
        <begin position="376"/>
        <end position="403"/>
    </location>
</feature>